<protein>
    <recommendedName>
        <fullName evidence="3">Right handed beta helix domain-containing protein</fullName>
    </recommendedName>
</protein>
<comment type="caution">
    <text evidence="1">The sequence shown here is derived from an EMBL/GenBank/DDBJ whole genome shotgun (WGS) entry which is preliminary data.</text>
</comment>
<accession>A0A812SRW0</accession>
<dbReference type="AlphaFoldDB" id="A0A812SRW0"/>
<sequence length="112" mass="11739">GGLHAKGGYQQEAGSSVLFENCLADSGALAVEDADECCDGGGAHLWWNFTQGPNSSAIFRSCRAGQHGCLLAMSDYRQEAGSSVLFENCSTKGTLAVEDVDEGFCVRVSSPQ</sequence>
<organism evidence="1 2">
    <name type="scientific">Symbiodinium necroappetens</name>
    <dbReference type="NCBI Taxonomy" id="1628268"/>
    <lineage>
        <taxon>Eukaryota</taxon>
        <taxon>Sar</taxon>
        <taxon>Alveolata</taxon>
        <taxon>Dinophyceae</taxon>
        <taxon>Suessiales</taxon>
        <taxon>Symbiodiniaceae</taxon>
        <taxon>Symbiodinium</taxon>
    </lineage>
</organism>
<name>A0A812SRW0_9DINO</name>
<keyword evidence="2" id="KW-1185">Reference proteome</keyword>
<evidence type="ECO:0000313" key="1">
    <source>
        <dbReference type="EMBL" id="CAE7486785.1"/>
    </source>
</evidence>
<evidence type="ECO:0008006" key="3">
    <source>
        <dbReference type="Google" id="ProtNLM"/>
    </source>
</evidence>
<dbReference type="OrthoDB" id="438153at2759"/>
<dbReference type="Proteomes" id="UP000601435">
    <property type="component" value="Unassembled WGS sequence"/>
</dbReference>
<gene>
    <name evidence="1" type="ORF">SNEC2469_LOCUS13826</name>
</gene>
<dbReference type="EMBL" id="CAJNJA010022099">
    <property type="protein sequence ID" value="CAE7486785.1"/>
    <property type="molecule type" value="Genomic_DNA"/>
</dbReference>
<feature type="non-terminal residue" evidence="1">
    <location>
        <position position="112"/>
    </location>
</feature>
<reference evidence="1" key="1">
    <citation type="submission" date="2021-02" db="EMBL/GenBank/DDBJ databases">
        <authorList>
            <person name="Dougan E. K."/>
            <person name="Rhodes N."/>
            <person name="Thang M."/>
            <person name="Chan C."/>
        </authorList>
    </citation>
    <scope>NUCLEOTIDE SEQUENCE</scope>
</reference>
<proteinExistence type="predicted"/>
<evidence type="ECO:0000313" key="2">
    <source>
        <dbReference type="Proteomes" id="UP000601435"/>
    </source>
</evidence>